<evidence type="ECO:0000259" key="8">
    <source>
        <dbReference type="Pfam" id="PF04138"/>
    </source>
</evidence>
<feature type="domain" description="GtrA/DPMS transmembrane" evidence="8">
    <location>
        <begin position="77"/>
        <end position="191"/>
    </location>
</feature>
<dbReference type="InterPro" id="IPR007267">
    <property type="entry name" value="GtrA_DPMS_TM"/>
</dbReference>
<protein>
    <recommendedName>
        <fullName evidence="8">GtrA/DPMS transmembrane domain-containing protein</fullName>
    </recommendedName>
</protein>
<evidence type="ECO:0000256" key="3">
    <source>
        <dbReference type="ARBA" id="ARBA00022692"/>
    </source>
</evidence>
<dbReference type="Pfam" id="PF04138">
    <property type="entry name" value="GtrA_DPMS_TM"/>
    <property type="match status" value="1"/>
</dbReference>
<dbReference type="InterPro" id="IPR051401">
    <property type="entry name" value="GtrA_CellWall_Glycosyl"/>
</dbReference>
<sequence length="200" mass="22348">MAAHRHRLDVIDRCGIDHGRHPATRAGRGGRVRRARAAQRQQSSPIHKGPTAQRRPRARDREVISQRHRALAARFLRFCIVGGASTVAFSVLTWVAVSKLGMQPTMATALCYLVLVPINFVAHRSFTFVSSGHLSSEGLRFILLHSFNLALSIIGMGVAVNSLHLHYAWGIAFSAVVVPVVVFLVMNFWVFNRDRRRDHV</sequence>
<feature type="transmembrane region" description="Helical" evidence="7">
    <location>
        <begin position="103"/>
        <end position="122"/>
    </location>
</feature>
<reference evidence="9 10" key="1">
    <citation type="submission" date="2016-08" db="EMBL/GenBank/DDBJ databases">
        <title>Evolution of the type three secretion system and type three effector repertoires in Xanthomonas.</title>
        <authorList>
            <person name="Merda D."/>
            <person name="Briand M."/>
            <person name="Bosis E."/>
            <person name="Rousseau C."/>
            <person name="Portier P."/>
            <person name="Jacques M.-A."/>
            <person name="Fischer-Le Saux M."/>
        </authorList>
    </citation>
    <scope>NUCLEOTIDE SEQUENCE [LARGE SCALE GENOMIC DNA]</scope>
    <source>
        <strain evidence="9 10">CFBP 7409</strain>
    </source>
</reference>
<feature type="transmembrane region" description="Helical" evidence="7">
    <location>
        <begin position="75"/>
        <end position="97"/>
    </location>
</feature>
<keyword evidence="3 7" id="KW-0812">Transmembrane</keyword>
<evidence type="ECO:0000256" key="5">
    <source>
        <dbReference type="ARBA" id="ARBA00023136"/>
    </source>
</evidence>
<evidence type="ECO:0000256" key="7">
    <source>
        <dbReference type="SAM" id="Phobius"/>
    </source>
</evidence>
<dbReference type="EMBL" id="MDSL01000005">
    <property type="protein sequence ID" value="PPU03212.1"/>
    <property type="molecule type" value="Genomic_DNA"/>
</dbReference>
<feature type="transmembrane region" description="Helical" evidence="7">
    <location>
        <begin position="142"/>
        <end position="160"/>
    </location>
</feature>
<keyword evidence="5 7" id="KW-0472">Membrane</keyword>
<accession>A0A2S7A6A5</accession>
<dbReference type="PANTHER" id="PTHR38459">
    <property type="entry name" value="PROPHAGE BACTOPRENOL-LINKED GLUCOSE TRANSLOCASE HOMOLOG"/>
    <property type="match status" value="1"/>
</dbReference>
<comment type="caution">
    <text evidence="9">The sequence shown here is derived from an EMBL/GenBank/DDBJ whole genome shotgun (WGS) entry which is preliminary data.</text>
</comment>
<evidence type="ECO:0000256" key="1">
    <source>
        <dbReference type="ARBA" id="ARBA00004141"/>
    </source>
</evidence>
<dbReference type="AlphaFoldDB" id="A0A2S7A6A5"/>
<keyword evidence="4 7" id="KW-1133">Transmembrane helix</keyword>
<dbReference type="GO" id="GO:0005886">
    <property type="term" value="C:plasma membrane"/>
    <property type="evidence" value="ECO:0007669"/>
    <property type="project" value="TreeGrafter"/>
</dbReference>
<proteinExistence type="inferred from homology"/>
<dbReference type="GO" id="GO:0000271">
    <property type="term" value="P:polysaccharide biosynthetic process"/>
    <property type="evidence" value="ECO:0007669"/>
    <property type="project" value="InterPro"/>
</dbReference>
<dbReference type="PANTHER" id="PTHR38459:SF1">
    <property type="entry name" value="PROPHAGE BACTOPRENOL-LINKED GLUCOSE TRANSLOCASE HOMOLOG"/>
    <property type="match status" value="1"/>
</dbReference>
<feature type="transmembrane region" description="Helical" evidence="7">
    <location>
        <begin position="166"/>
        <end position="191"/>
    </location>
</feature>
<feature type="compositionally biased region" description="Basic residues" evidence="6">
    <location>
        <begin position="28"/>
        <end position="37"/>
    </location>
</feature>
<evidence type="ECO:0000313" key="9">
    <source>
        <dbReference type="EMBL" id="PPU03212.1"/>
    </source>
</evidence>
<evidence type="ECO:0000256" key="6">
    <source>
        <dbReference type="SAM" id="MobiDB-lite"/>
    </source>
</evidence>
<dbReference type="Proteomes" id="UP000238049">
    <property type="component" value="Unassembled WGS sequence"/>
</dbReference>
<evidence type="ECO:0000256" key="4">
    <source>
        <dbReference type="ARBA" id="ARBA00022989"/>
    </source>
</evidence>
<name>A0A2S7A6A5_9XANT</name>
<gene>
    <name evidence="9" type="ORF">XarbCFBP7409_03975</name>
</gene>
<evidence type="ECO:0000313" key="10">
    <source>
        <dbReference type="Proteomes" id="UP000238049"/>
    </source>
</evidence>
<comment type="subcellular location">
    <subcellularLocation>
        <location evidence="1">Membrane</location>
        <topology evidence="1">Multi-pass membrane protein</topology>
    </subcellularLocation>
</comment>
<feature type="region of interest" description="Disordered" evidence="6">
    <location>
        <begin position="19"/>
        <end position="61"/>
    </location>
</feature>
<evidence type="ECO:0000256" key="2">
    <source>
        <dbReference type="ARBA" id="ARBA00009399"/>
    </source>
</evidence>
<organism evidence="9 10">
    <name type="scientific">Xanthomonas arboricola pv. guizotiae</name>
    <dbReference type="NCBI Taxonomy" id="487867"/>
    <lineage>
        <taxon>Bacteria</taxon>
        <taxon>Pseudomonadati</taxon>
        <taxon>Pseudomonadota</taxon>
        <taxon>Gammaproteobacteria</taxon>
        <taxon>Lysobacterales</taxon>
        <taxon>Lysobacteraceae</taxon>
        <taxon>Xanthomonas</taxon>
    </lineage>
</organism>
<comment type="similarity">
    <text evidence="2">Belongs to the GtrA family.</text>
</comment>